<reference evidence="1 2" key="1">
    <citation type="journal article" date="2009" name="J. Bacteriol.">
        <title>Genome sequences of three Agrobacterium biovars help elucidate the evolution of multichromosome genomes in bacteria.</title>
        <authorList>
            <person name="Slater S.C."/>
            <person name="Goldman B.S."/>
            <person name="Goodner B."/>
            <person name="Setubal J.C."/>
            <person name="Farrand S.K."/>
            <person name="Nester E.W."/>
            <person name="Burr T.J."/>
            <person name="Banta L."/>
            <person name="Dickerman A.W."/>
            <person name="Paulsen I."/>
            <person name="Otten L."/>
            <person name="Suen G."/>
            <person name="Welch R."/>
            <person name="Almeida N.F."/>
            <person name="Arnold F."/>
            <person name="Burton O.T."/>
            <person name="Du Z."/>
            <person name="Ewing A."/>
            <person name="Godsy E."/>
            <person name="Heisel S."/>
            <person name="Houmiel K.L."/>
            <person name="Jhaveri J."/>
            <person name="Lu J."/>
            <person name="Miller N.M."/>
            <person name="Norton S."/>
            <person name="Chen Q."/>
            <person name="Phoolcharoen W."/>
            <person name="Ohlin V."/>
            <person name="Ondrusek D."/>
            <person name="Pride N."/>
            <person name="Stricklin S.L."/>
            <person name="Sun J."/>
            <person name="Wheeler C."/>
            <person name="Wilson L."/>
            <person name="Zhu H."/>
            <person name="Wood D.W."/>
        </authorList>
    </citation>
    <scope>NUCLEOTIDE SEQUENCE [LARGE SCALE GENOMIC DNA]</scope>
    <source>
        <strain evidence="2">K84 / ATCC BAA-868</strain>
    </source>
</reference>
<organism evidence="1 2">
    <name type="scientific">Rhizobium rhizogenes (strain K84 / ATCC BAA-868)</name>
    <name type="common">Agrobacterium radiobacter</name>
    <dbReference type="NCBI Taxonomy" id="311403"/>
    <lineage>
        <taxon>Bacteria</taxon>
        <taxon>Pseudomonadati</taxon>
        <taxon>Pseudomonadota</taxon>
        <taxon>Alphaproteobacteria</taxon>
        <taxon>Hyphomicrobiales</taxon>
        <taxon>Rhizobiaceae</taxon>
        <taxon>Rhizobium/Agrobacterium group</taxon>
        <taxon>Rhizobium</taxon>
    </lineage>
</organism>
<name>B9JGM8_RHIR8</name>
<gene>
    <name evidence="1" type="ordered locus">Arad_0097</name>
</gene>
<dbReference type="AlphaFoldDB" id="B9JGM8"/>
<protein>
    <submittedName>
        <fullName evidence="1">Transposase protein</fullName>
    </submittedName>
</protein>
<dbReference type="Proteomes" id="UP000001600">
    <property type="component" value="Chromosome 1"/>
</dbReference>
<accession>B9JGM8</accession>
<evidence type="ECO:0000313" key="2">
    <source>
        <dbReference type="Proteomes" id="UP000001600"/>
    </source>
</evidence>
<evidence type="ECO:0000313" key="1">
    <source>
        <dbReference type="EMBL" id="ACM24874.1"/>
    </source>
</evidence>
<dbReference type="KEGG" id="ara:Arad_0097"/>
<dbReference type="HOGENOM" id="CLU_2476469_0_0_5"/>
<proteinExistence type="predicted"/>
<dbReference type="EMBL" id="CP000628">
    <property type="protein sequence ID" value="ACM24874.1"/>
    <property type="molecule type" value="Genomic_DNA"/>
</dbReference>
<sequence>MPVTGHDDELRSSDSKTEATCSDLRKFDSAGNALRRQADVLPGGYFHVVFTLPQQIAAITFQNKSTVLHHPVTRRRRDIGQDCRRSQ</sequence>